<evidence type="ECO:0000313" key="5">
    <source>
        <dbReference type="Proteomes" id="UP000223828"/>
    </source>
</evidence>
<feature type="transmembrane region" description="Helical" evidence="1">
    <location>
        <begin position="20"/>
        <end position="39"/>
    </location>
</feature>
<reference evidence="3" key="3">
    <citation type="submission" date="2017-10" db="EMBL/GenBank/DDBJ databases">
        <authorList>
            <person name="Vrbovska V."/>
            <person name="Kovarovic V."/>
            <person name="Indrakova A."/>
        </authorList>
    </citation>
    <scope>NUCLEOTIDE SEQUENCE</scope>
    <source>
        <strain evidence="3">CCM 8730</strain>
    </source>
</reference>
<evidence type="ECO:0000313" key="6">
    <source>
        <dbReference type="Proteomes" id="UP001056588"/>
    </source>
</evidence>
<evidence type="ECO:0000259" key="2">
    <source>
        <dbReference type="Pfam" id="PF03703"/>
    </source>
</evidence>
<keyword evidence="6" id="KW-1185">Reference proteome</keyword>
<name>A0A2C6WHJ8_9STAP</name>
<keyword evidence="1" id="KW-0472">Membrane</keyword>
<proteinExistence type="predicted"/>
<dbReference type="OrthoDB" id="1750577at2"/>
<protein>
    <submittedName>
        <fullName evidence="4">PH domain-containing protein</fullName>
    </submittedName>
</protein>
<dbReference type="EMBL" id="CP093217">
    <property type="protein sequence ID" value="UQW82328.1"/>
    <property type="molecule type" value="Genomic_DNA"/>
</dbReference>
<dbReference type="InterPro" id="IPR005182">
    <property type="entry name" value="YdbS-like_PH"/>
</dbReference>
<evidence type="ECO:0000313" key="3">
    <source>
        <dbReference type="EMBL" id="PHK48590.1"/>
    </source>
</evidence>
<organism evidence="3 5">
    <name type="scientific">Staphylococcus edaphicus</name>
    <dbReference type="NCBI Taxonomy" id="1955013"/>
    <lineage>
        <taxon>Bacteria</taxon>
        <taxon>Bacillati</taxon>
        <taxon>Bacillota</taxon>
        <taxon>Bacilli</taxon>
        <taxon>Bacillales</taxon>
        <taxon>Staphylococcaceae</taxon>
        <taxon>Staphylococcus</taxon>
    </lineage>
</organism>
<dbReference type="PANTHER" id="PTHR34473:SF2">
    <property type="entry name" value="UPF0699 TRANSMEMBRANE PROTEIN YDBT"/>
    <property type="match status" value="1"/>
</dbReference>
<evidence type="ECO:0000313" key="4">
    <source>
        <dbReference type="EMBL" id="UQW82328.1"/>
    </source>
</evidence>
<reference evidence="4" key="4">
    <citation type="submission" date="2022-03" db="EMBL/GenBank/DDBJ databases">
        <title>Complete Genome Sequence of Staphylococcus edaphicus strain CCM 8731.</title>
        <authorList>
            <person name="Rimmer C.O."/>
            <person name="Thomas J.C."/>
        </authorList>
    </citation>
    <scope>NUCLEOTIDE SEQUENCE</scope>
    <source>
        <strain evidence="4">CCM 8731</strain>
    </source>
</reference>
<gene>
    <name evidence="3" type="ORF">BTJ66_12720</name>
    <name evidence="4" type="ORF">MNY58_04300</name>
</gene>
<dbReference type="AlphaFoldDB" id="A0A2C6WHJ8"/>
<evidence type="ECO:0000256" key="1">
    <source>
        <dbReference type="SAM" id="Phobius"/>
    </source>
</evidence>
<feature type="transmembrane region" description="Helical" evidence="1">
    <location>
        <begin position="51"/>
        <end position="71"/>
    </location>
</feature>
<sequence>MSNYQYMHESGKTVMRLSALIVTAILCILLIALYFINHIWLEWLAQETMKWVLICGTGLILIYGIVELILVPKYRYKIFKYAVEDNTITVRNGLWFVKVVKIPLFRIQNVDTHEGILMRKYKLASLTLSTAGGNTEIKLINKDVAAKLKQNIKQVNQNNDIETLNY</sequence>
<dbReference type="Pfam" id="PF03703">
    <property type="entry name" value="bPH_2"/>
    <property type="match status" value="1"/>
</dbReference>
<keyword evidence="1" id="KW-1133">Transmembrane helix</keyword>
<dbReference type="PANTHER" id="PTHR34473">
    <property type="entry name" value="UPF0699 TRANSMEMBRANE PROTEIN YDBS"/>
    <property type="match status" value="1"/>
</dbReference>
<dbReference type="EMBL" id="MRZN01000030">
    <property type="protein sequence ID" value="PHK48590.1"/>
    <property type="molecule type" value="Genomic_DNA"/>
</dbReference>
<accession>A0A2C6WHJ8</accession>
<feature type="domain" description="YdbS-like PH" evidence="2">
    <location>
        <begin position="76"/>
        <end position="152"/>
    </location>
</feature>
<keyword evidence="1" id="KW-0812">Transmembrane</keyword>
<dbReference type="Proteomes" id="UP001056588">
    <property type="component" value="Chromosome"/>
</dbReference>
<reference evidence="5" key="2">
    <citation type="submission" date="2017-10" db="EMBL/GenBank/DDBJ databases">
        <title>Staphylococcus edaphicus sp. nov., isolated in Antarctica, harbouring mecC gene and genomic islands essential in adaptation to extreme environment.</title>
        <authorList>
            <person name="Pantucek R."/>
            <person name="Sedlacek I."/>
            <person name="Indrakova A."/>
            <person name="Vrbovska V."/>
            <person name="Maslanova I."/>
            <person name="Kovarovic V."/>
            <person name="Svec P."/>
            <person name="Kralova S."/>
            <person name="Kristofova L."/>
            <person name="Keklakova J."/>
            <person name="Petras P."/>
            <person name="Doskar J."/>
        </authorList>
    </citation>
    <scope>NUCLEOTIDE SEQUENCE [LARGE SCALE GENOMIC DNA]</scope>
    <source>
        <strain evidence="5">CCM 5085</strain>
    </source>
</reference>
<reference evidence="3" key="1">
    <citation type="journal article" date="2017" name="Appl. Environ. Microbiol.">
        <title>Staphylococcus edaphicus sp. nov., isolated in Antarctica, harbours mecC gene and genomic islands with suspected role in adaptation to extreme environment.</title>
        <authorList>
            <person name="Pantucek R."/>
            <person name="Sedlacek I."/>
            <person name="Indrakova A."/>
            <person name="Vrbovska V."/>
            <person name="Maslanova I."/>
            <person name="Kovarovic V."/>
            <person name="Svec P."/>
            <person name="Kralova S."/>
            <person name="Kristofova L."/>
            <person name="Keklakova J."/>
            <person name="Petras P."/>
            <person name="Doskar J."/>
        </authorList>
    </citation>
    <scope>NUCLEOTIDE SEQUENCE</scope>
    <source>
        <strain evidence="3">CCM 8730</strain>
    </source>
</reference>
<dbReference type="RefSeq" id="WP_099091311.1">
    <property type="nucleotide sequence ID" value="NZ_CP093217.1"/>
</dbReference>
<dbReference type="Proteomes" id="UP000223828">
    <property type="component" value="Unassembled WGS sequence"/>
</dbReference>